<evidence type="ECO:0000313" key="2">
    <source>
        <dbReference type="EMBL" id="GJT73373.1"/>
    </source>
</evidence>
<sequence length="141" mass="15963">MIRVPQTFDEIDATHKSFIQGERPPPGGQAEKAYSKPHVTRNIPGRQSNGPKVAETQQQLPRSRGCAVNDKYNPTDNYPKGDTHRYGRRGHTIHECVPTLRQLIDNLVKKCRIGSPVEETCRKGKINKGVEHRKTTPRDEN</sequence>
<evidence type="ECO:0008006" key="4">
    <source>
        <dbReference type="Google" id="ProtNLM"/>
    </source>
</evidence>
<reference evidence="2" key="1">
    <citation type="journal article" date="2022" name="Int. J. Mol. Sci.">
        <title>Draft Genome of Tanacetum Coccineum: Genomic Comparison of Closely Related Tanacetum-Family Plants.</title>
        <authorList>
            <person name="Yamashiro T."/>
            <person name="Shiraishi A."/>
            <person name="Nakayama K."/>
            <person name="Satake H."/>
        </authorList>
    </citation>
    <scope>NUCLEOTIDE SEQUENCE</scope>
</reference>
<name>A0ABQ5GEX7_9ASTR</name>
<dbReference type="Proteomes" id="UP001151760">
    <property type="component" value="Unassembled WGS sequence"/>
</dbReference>
<protein>
    <recommendedName>
        <fullName evidence="4">Reverse transcriptase domain-containing protein</fullName>
    </recommendedName>
</protein>
<accession>A0ABQ5GEX7</accession>
<comment type="caution">
    <text evidence="2">The sequence shown here is derived from an EMBL/GenBank/DDBJ whole genome shotgun (WGS) entry which is preliminary data.</text>
</comment>
<evidence type="ECO:0000256" key="1">
    <source>
        <dbReference type="SAM" id="MobiDB-lite"/>
    </source>
</evidence>
<feature type="region of interest" description="Disordered" evidence="1">
    <location>
        <begin position="1"/>
        <end position="88"/>
    </location>
</feature>
<gene>
    <name evidence="2" type="ORF">Tco_1032659</name>
</gene>
<dbReference type="EMBL" id="BQNB010018346">
    <property type="protein sequence ID" value="GJT73373.1"/>
    <property type="molecule type" value="Genomic_DNA"/>
</dbReference>
<feature type="compositionally biased region" description="Polar residues" evidence="1">
    <location>
        <begin position="45"/>
        <end position="61"/>
    </location>
</feature>
<reference evidence="2" key="2">
    <citation type="submission" date="2022-01" db="EMBL/GenBank/DDBJ databases">
        <authorList>
            <person name="Yamashiro T."/>
            <person name="Shiraishi A."/>
            <person name="Satake H."/>
            <person name="Nakayama K."/>
        </authorList>
    </citation>
    <scope>NUCLEOTIDE SEQUENCE</scope>
</reference>
<organism evidence="2 3">
    <name type="scientific">Tanacetum coccineum</name>
    <dbReference type="NCBI Taxonomy" id="301880"/>
    <lineage>
        <taxon>Eukaryota</taxon>
        <taxon>Viridiplantae</taxon>
        <taxon>Streptophyta</taxon>
        <taxon>Embryophyta</taxon>
        <taxon>Tracheophyta</taxon>
        <taxon>Spermatophyta</taxon>
        <taxon>Magnoliopsida</taxon>
        <taxon>eudicotyledons</taxon>
        <taxon>Gunneridae</taxon>
        <taxon>Pentapetalae</taxon>
        <taxon>asterids</taxon>
        <taxon>campanulids</taxon>
        <taxon>Asterales</taxon>
        <taxon>Asteraceae</taxon>
        <taxon>Asteroideae</taxon>
        <taxon>Anthemideae</taxon>
        <taxon>Anthemidinae</taxon>
        <taxon>Tanacetum</taxon>
    </lineage>
</organism>
<keyword evidence="3" id="KW-1185">Reference proteome</keyword>
<proteinExistence type="predicted"/>
<evidence type="ECO:0000313" key="3">
    <source>
        <dbReference type="Proteomes" id="UP001151760"/>
    </source>
</evidence>